<proteinExistence type="predicted"/>
<sequence>MPVLPLNSPYGLPLSPSPRVNHAHLTRLDTNTSSTSSPASSRTTSPYSASDNEKGSPAVFIDTRQRRRSSLIFANATIPLSPASSISREYAAEKEGFEGLAPRKRSGLARLFCCFGREERARRRAMRFADFEQVGEDCHWTEL</sequence>
<keyword evidence="3" id="KW-1185">Reference proteome</keyword>
<organism evidence="2 3">
    <name type="scientific">Massariosphaeria phaeospora</name>
    <dbReference type="NCBI Taxonomy" id="100035"/>
    <lineage>
        <taxon>Eukaryota</taxon>
        <taxon>Fungi</taxon>
        <taxon>Dikarya</taxon>
        <taxon>Ascomycota</taxon>
        <taxon>Pezizomycotina</taxon>
        <taxon>Dothideomycetes</taxon>
        <taxon>Pleosporomycetidae</taxon>
        <taxon>Pleosporales</taxon>
        <taxon>Pleosporales incertae sedis</taxon>
        <taxon>Massariosphaeria</taxon>
    </lineage>
</organism>
<dbReference type="OrthoDB" id="3786746at2759"/>
<feature type="region of interest" description="Disordered" evidence="1">
    <location>
        <begin position="1"/>
        <end position="61"/>
    </location>
</feature>
<evidence type="ECO:0000256" key="1">
    <source>
        <dbReference type="SAM" id="MobiDB-lite"/>
    </source>
</evidence>
<comment type="caution">
    <text evidence="2">The sequence shown here is derived from an EMBL/GenBank/DDBJ whole genome shotgun (WGS) entry which is preliminary data.</text>
</comment>
<name>A0A7C8M8P6_9PLEO</name>
<protein>
    <submittedName>
        <fullName evidence="2">Uncharacterized protein</fullName>
    </submittedName>
</protein>
<dbReference type="EMBL" id="JAADJZ010000013">
    <property type="protein sequence ID" value="KAF2870455.1"/>
    <property type="molecule type" value="Genomic_DNA"/>
</dbReference>
<evidence type="ECO:0000313" key="2">
    <source>
        <dbReference type="EMBL" id="KAF2870455.1"/>
    </source>
</evidence>
<evidence type="ECO:0000313" key="3">
    <source>
        <dbReference type="Proteomes" id="UP000481861"/>
    </source>
</evidence>
<accession>A0A7C8M8P6</accession>
<dbReference type="AlphaFoldDB" id="A0A7C8M8P6"/>
<reference evidence="2 3" key="1">
    <citation type="submission" date="2020-01" db="EMBL/GenBank/DDBJ databases">
        <authorList>
            <consortium name="DOE Joint Genome Institute"/>
            <person name="Haridas S."/>
            <person name="Albert R."/>
            <person name="Binder M."/>
            <person name="Bloem J."/>
            <person name="Labutti K."/>
            <person name="Salamov A."/>
            <person name="Andreopoulos B."/>
            <person name="Baker S.E."/>
            <person name="Barry K."/>
            <person name="Bills G."/>
            <person name="Bluhm B.H."/>
            <person name="Cannon C."/>
            <person name="Castanera R."/>
            <person name="Culley D.E."/>
            <person name="Daum C."/>
            <person name="Ezra D."/>
            <person name="Gonzalez J.B."/>
            <person name="Henrissat B."/>
            <person name="Kuo A."/>
            <person name="Liang C."/>
            <person name="Lipzen A."/>
            <person name="Lutzoni F."/>
            <person name="Magnuson J."/>
            <person name="Mondo S."/>
            <person name="Nolan M."/>
            <person name="Ohm R."/>
            <person name="Pangilinan J."/>
            <person name="Park H.-J.H."/>
            <person name="Ramirez L."/>
            <person name="Alfaro M."/>
            <person name="Sun H."/>
            <person name="Tritt A."/>
            <person name="Yoshinaga Y."/>
            <person name="Zwiers L.-H.L."/>
            <person name="Turgeon B.G."/>
            <person name="Goodwin S.B."/>
            <person name="Spatafora J.W."/>
            <person name="Crous P.W."/>
            <person name="Grigoriev I.V."/>
        </authorList>
    </citation>
    <scope>NUCLEOTIDE SEQUENCE [LARGE SCALE GENOMIC DNA]</scope>
    <source>
        <strain evidence="2 3">CBS 611.86</strain>
    </source>
</reference>
<feature type="compositionally biased region" description="Low complexity" evidence="1">
    <location>
        <begin position="30"/>
        <end position="50"/>
    </location>
</feature>
<gene>
    <name evidence="2" type="ORF">BDV95DRAFT_496191</name>
</gene>
<dbReference type="Proteomes" id="UP000481861">
    <property type="component" value="Unassembled WGS sequence"/>
</dbReference>